<protein>
    <submittedName>
        <fullName evidence="1">Unnamed protein product</fullName>
    </submittedName>
</protein>
<accession>A0ACB5SV42</accession>
<reference evidence="1" key="1">
    <citation type="submission" date="2023-04" db="EMBL/GenBank/DDBJ databases">
        <title>Ambrosiozyma monospora NBRC 10751.</title>
        <authorList>
            <person name="Ichikawa N."/>
            <person name="Sato H."/>
            <person name="Tonouchi N."/>
        </authorList>
    </citation>
    <scope>NUCLEOTIDE SEQUENCE</scope>
    <source>
        <strain evidence="1">NBRC 10751</strain>
    </source>
</reference>
<comment type="caution">
    <text evidence="1">The sequence shown here is derived from an EMBL/GenBank/DDBJ whole genome shotgun (WGS) entry which is preliminary data.</text>
</comment>
<name>A0ACB5SV42_AMBMO</name>
<evidence type="ECO:0000313" key="1">
    <source>
        <dbReference type="EMBL" id="GME72533.1"/>
    </source>
</evidence>
<gene>
    <name evidence="1" type="ORF">Amon02_000103200</name>
</gene>
<organism evidence="1 2">
    <name type="scientific">Ambrosiozyma monospora</name>
    <name type="common">Yeast</name>
    <name type="synonym">Endomycopsis monosporus</name>
    <dbReference type="NCBI Taxonomy" id="43982"/>
    <lineage>
        <taxon>Eukaryota</taxon>
        <taxon>Fungi</taxon>
        <taxon>Dikarya</taxon>
        <taxon>Ascomycota</taxon>
        <taxon>Saccharomycotina</taxon>
        <taxon>Pichiomycetes</taxon>
        <taxon>Pichiales</taxon>
        <taxon>Pichiaceae</taxon>
        <taxon>Ambrosiozyma</taxon>
    </lineage>
</organism>
<sequence length="1576" mass="166842">MSYNPVSTAPVIPENSDQFLTEIPANTFNNPPQSYNNSFVASPPIKRDSSDSFNTSSMTSSSNSLLTSPAVRPSPSFGSTTSHLRTGPSHPVSSVPYSHPIQPSKIITSPRNGSPGLASPTQLGSPLTGFRPRSTTNGSESGIRPRSASGSKRPIKTNMKFSPVFRRKSEASHNQNDDSIGEVAGPSALNESSEPDFVRGVKHPENHTIKEGKTVSSGWMSSSSDDDSDDPRELGKNKNRNVRTKSWVDFSDEEDAEDEMFNNTNYSYPLGNNNGHVQPHLPEPISFAPYNPSDETPMLSPLIDVSAKMKRESITPPANITPTEQQHPIVEPPMVTPENKVSKPVHSIQPEQKNQHLSQQQQQQQQFVSPVSASPSSSNYVDDAENESTTDDGQFSYMASEASPRESTNPYSSTYLASEPLSAPVKPVSSSANHSETDLATLGAATPTGSTVDVTAIDHDEGNVTAVSHSGVNDTTTTAVEDKVNDNALAGSPVNLVNFGPFESTSRKPRPELPEVDEREAILRVDTSTTTKDHYDGFDGAGSGDDNVEEDSEFPTPVVTSTTPVSPARGVKSGGRDEIPRQPRQPSIAELDESVTVLNAVVSEPAISTTSKPTERSVTPVVEEKEQEVAVPLVKDADTVKPVHNVASTDSEPIPEQVPVPNASVSVDTHPAFDNTAVERSWLHEAVTDDSVKEAVAPSISRKPVDTGDASNTSDVSPALIGSAGVASGVLAAAVVSAANEAETGPSSVIEKPVAVESAPSNVESDVERPVTASDHEEKLISTLTAIAKAKTSDSGSSAVKNATSNNIEPAIGKPTAISATPDRVESTGGFAGVDKKVPPTEWLSKSVSPEVPLAKSVSSVDPLSKSVSLVDPLSKSVSQDLLLSKSVSQFPRSSVTSLPHSSGNLITPTAISFSSRQGSVASGSPSRKSISSTPGPITTASLYQNSAEYHDYIYRTNVRKSLTVEQRAQIADKYKLPSDSDSDSGVEEGEEEEDHDNSDVENQKAAVLDNSKKTEQIGGASTTATKSADVAPSVGAHKKVDDVQTTSRDVLSKQPSNTNATAAASEINIFEKVHSRKSSQVHSIADSEVSNPGHSSFIAETRKKLGGSSVPRAKSPISVGSAELSSNSILDRHNYQEVSASLNHSLKSATSSNFHIPNKPSGSGSSILSSHSKNMSIRGTQTPPKPFAVDKRDSFDFEFQVPPSESIGSTKTSKSIDPTAQLHAPSSSVKPEGAGVSNVEKAVDSSEKKNAKDHLTSSSGLSLASESSVTAPRVSAAQLFRHARASSLGIASDITVGHSPVVAKAPTMATPPLPEARSEFTATPFKDDDDLFESFHTDPHMSLPAELKVSRVVSRNEDLIRARSDEYVTVEQLQRRPSLEFIRGSKPQLSQISDSDKPSVSSTSDLVHDTSKPDVLDTSLGVDKTGMTPLIENGAFVFDEGSLNVNFDLDAASTDKDAPASDDQIGSSKHVKIEAPALHETDLVDISVAGPHKSLAPPHSQHDSQNGISTASDTVPASNDIEHPTLKAIEEDAGSDADSERPLPPLPSIKAEETPALAKKKSATSVATQNRFTHP</sequence>
<dbReference type="EMBL" id="BSXS01000445">
    <property type="protein sequence ID" value="GME72533.1"/>
    <property type="molecule type" value="Genomic_DNA"/>
</dbReference>
<keyword evidence="2" id="KW-1185">Reference proteome</keyword>
<evidence type="ECO:0000313" key="2">
    <source>
        <dbReference type="Proteomes" id="UP001165064"/>
    </source>
</evidence>
<dbReference type="Proteomes" id="UP001165064">
    <property type="component" value="Unassembled WGS sequence"/>
</dbReference>
<proteinExistence type="predicted"/>